<proteinExistence type="predicted"/>
<sequence>MASYFLILNGLIFPFSTSVGQYNSPSVGCAHSLSESVATPVGLGLCSLFSVHTWEAFLPSVGCAHSLSESVATPVGLGLCSLFSVHTWEAFLPSVGCAHSLSESVATPVTSRAVFTVQCSHLGGFPPLPGPEQSYRSEPIVCVCVCVWPGSYNNGGVHCCTNIDLVLIERERPRPNCLVRAWYLQLS</sequence>
<feature type="signal peptide" evidence="1">
    <location>
        <begin position="1"/>
        <end position="20"/>
    </location>
</feature>
<accession>A0AAE1DI18</accession>
<dbReference type="AlphaFoldDB" id="A0AAE1DI18"/>
<organism evidence="2 3">
    <name type="scientific">Elysia crispata</name>
    <name type="common">lettuce slug</name>
    <dbReference type="NCBI Taxonomy" id="231223"/>
    <lineage>
        <taxon>Eukaryota</taxon>
        <taxon>Metazoa</taxon>
        <taxon>Spiralia</taxon>
        <taxon>Lophotrochozoa</taxon>
        <taxon>Mollusca</taxon>
        <taxon>Gastropoda</taxon>
        <taxon>Heterobranchia</taxon>
        <taxon>Euthyneura</taxon>
        <taxon>Panpulmonata</taxon>
        <taxon>Sacoglossa</taxon>
        <taxon>Placobranchoidea</taxon>
        <taxon>Plakobranchidae</taxon>
        <taxon>Elysia</taxon>
    </lineage>
</organism>
<evidence type="ECO:0000256" key="1">
    <source>
        <dbReference type="SAM" id="SignalP"/>
    </source>
</evidence>
<keyword evidence="1" id="KW-0732">Signal</keyword>
<dbReference type="Proteomes" id="UP001283361">
    <property type="component" value="Unassembled WGS sequence"/>
</dbReference>
<evidence type="ECO:0008006" key="4">
    <source>
        <dbReference type="Google" id="ProtNLM"/>
    </source>
</evidence>
<evidence type="ECO:0000313" key="2">
    <source>
        <dbReference type="EMBL" id="KAK3770550.1"/>
    </source>
</evidence>
<reference evidence="2" key="1">
    <citation type="journal article" date="2023" name="G3 (Bethesda)">
        <title>A reference genome for the long-term kleptoplast-retaining sea slug Elysia crispata morphotype clarki.</title>
        <authorList>
            <person name="Eastman K.E."/>
            <person name="Pendleton A.L."/>
            <person name="Shaikh M.A."/>
            <person name="Suttiyut T."/>
            <person name="Ogas R."/>
            <person name="Tomko P."/>
            <person name="Gavelis G."/>
            <person name="Widhalm J.R."/>
            <person name="Wisecaver J.H."/>
        </authorList>
    </citation>
    <scope>NUCLEOTIDE SEQUENCE</scope>
    <source>
        <strain evidence="2">ECLA1</strain>
    </source>
</reference>
<dbReference type="EMBL" id="JAWDGP010003821">
    <property type="protein sequence ID" value="KAK3770550.1"/>
    <property type="molecule type" value="Genomic_DNA"/>
</dbReference>
<evidence type="ECO:0000313" key="3">
    <source>
        <dbReference type="Proteomes" id="UP001283361"/>
    </source>
</evidence>
<keyword evidence="3" id="KW-1185">Reference proteome</keyword>
<feature type="chain" id="PRO_5042248173" description="Secreted protein" evidence="1">
    <location>
        <begin position="21"/>
        <end position="187"/>
    </location>
</feature>
<name>A0AAE1DI18_9GAST</name>
<protein>
    <recommendedName>
        <fullName evidence="4">Secreted protein</fullName>
    </recommendedName>
</protein>
<comment type="caution">
    <text evidence="2">The sequence shown here is derived from an EMBL/GenBank/DDBJ whole genome shotgun (WGS) entry which is preliminary data.</text>
</comment>
<gene>
    <name evidence="2" type="ORF">RRG08_008944</name>
</gene>